<evidence type="ECO:0000256" key="1">
    <source>
        <dbReference type="SAM" id="MobiDB-lite"/>
    </source>
</evidence>
<dbReference type="RefSeq" id="WP_143417477.1">
    <property type="nucleotide sequence ID" value="NZ_VJXR01000009.1"/>
</dbReference>
<dbReference type="AlphaFoldDB" id="A0A552WW41"/>
<comment type="caution">
    <text evidence="2">The sequence shown here is derived from an EMBL/GenBank/DDBJ whole genome shotgun (WGS) entry which is preliminary data.</text>
</comment>
<evidence type="ECO:0000313" key="3">
    <source>
        <dbReference type="Proteomes" id="UP000318693"/>
    </source>
</evidence>
<dbReference type="Proteomes" id="UP000318693">
    <property type="component" value="Unassembled WGS sequence"/>
</dbReference>
<sequence length="154" mass="16370">MSRARRSPPAPLERPPRPPGRVLDAHLHLLDRQVLDVDGVPVCTVDDIEVLGAGLGEPGTGAGRGGPGQGADNSENDGAAYVAALLTGPVLGTRIFGGSPPADRWKRIPWSDVADVGTALRLGVRGEHLDVTWQERWFRDHVIARIPGGRRAAD</sequence>
<keyword evidence="3" id="KW-1185">Reference proteome</keyword>
<evidence type="ECO:0000313" key="2">
    <source>
        <dbReference type="EMBL" id="TRW46523.1"/>
    </source>
</evidence>
<proteinExistence type="predicted"/>
<gene>
    <name evidence="2" type="ORF">FJ693_05255</name>
</gene>
<feature type="region of interest" description="Disordered" evidence="1">
    <location>
        <begin position="1"/>
        <end position="20"/>
    </location>
</feature>
<protein>
    <submittedName>
        <fullName evidence="2">Uncharacterized protein</fullName>
    </submittedName>
</protein>
<reference evidence="2 3" key="1">
    <citation type="submission" date="2019-07" db="EMBL/GenBank/DDBJ databases">
        <title>Georgenia wutianyii sp. nov. and Georgenia *** sp. nov. isolated from plateau pika (Ochotona curzoniae) in the Qinghai-Tibet plateau of China.</title>
        <authorList>
            <person name="Tian Z."/>
        </authorList>
    </citation>
    <scope>NUCLEOTIDE SEQUENCE [LARGE SCALE GENOMIC DNA]</scope>
    <source>
        <strain evidence="2 3">Z446</strain>
    </source>
</reference>
<feature type="compositionally biased region" description="Pro residues" evidence="1">
    <location>
        <begin position="8"/>
        <end position="19"/>
    </location>
</feature>
<feature type="region of interest" description="Disordered" evidence="1">
    <location>
        <begin position="55"/>
        <end position="76"/>
    </location>
</feature>
<dbReference type="EMBL" id="VJXR01000009">
    <property type="protein sequence ID" value="TRW46523.1"/>
    <property type="molecule type" value="Genomic_DNA"/>
</dbReference>
<organism evidence="2 3">
    <name type="scientific">Georgenia yuyongxinii</name>
    <dbReference type="NCBI Taxonomy" id="2589797"/>
    <lineage>
        <taxon>Bacteria</taxon>
        <taxon>Bacillati</taxon>
        <taxon>Actinomycetota</taxon>
        <taxon>Actinomycetes</taxon>
        <taxon>Micrococcales</taxon>
        <taxon>Bogoriellaceae</taxon>
        <taxon>Georgenia</taxon>
    </lineage>
</organism>
<accession>A0A552WW41</accession>
<name>A0A552WW41_9MICO</name>
<feature type="compositionally biased region" description="Gly residues" evidence="1">
    <location>
        <begin position="55"/>
        <end position="69"/>
    </location>
</feature>